<dbReference type="EMBL" id="CP114040">
    <property type="protein sequence ID" value="WAS91747.1"/>
    <property type="molecule type" value="Genomic_DNA"/>
</dbReference>
<keyword evidence="4" id="KW-1185">Reference proteome</keyword>
<evidence type="ECO:0000313" key="3">
    <source>
        <dbReference type="EMBL" id="WAS91747.1"/>
    </source>
</evidence>
<evidence type="ECO:0000313" key="4">
    <source>
        <dbReference type="Proteomes" id="UP001164459"/>
    </source>
</evidence>
<feature type="domain" description="CARDB" evidence="2">
    <location>
        <begin position="333"/>
        <end position="441"/>
    </location>
</feature>
<feature type="domain" description="CARDB" evidence="2">
    <location>
        <begin position="217"/>
        <end position="314"/>
    </location>
</feature>
<reference evidence="3" key="1">
    <citation type="submission" date="2022-11" db="EMBL/GenBank/DDBJ databases">
        <title>Minimal conservation of predation-associated metabolite biosynthetic gene clusters underscores biosynthetic potential of Myxococcota including descriptions for ten novel species: Archangium lansinium sp. nov., Myxococcus landrumus sp. nov., Nannocystis bai.</title>
        <authorList>
            <person name="Ahearne A."/>
            <person name="Stevens C."/>
            <person name="Dowd S."/>
        </authorList>
    </citation>
    <scope>NUCLEOTIDE SEQUENCE</scope>
    <source>
        <strain evidence="3">Fl3</strain>
    </source>
</reference>
<dbReference type="Proteomes" id="UP001164459">
    <property type="component" value="Chromosome"/>
</dbReference>
<proteinExistence type="predicted"/>
<dbReference type="RefSeq" id="WP_269034109.1">
    <property type="nucleotide sequence ID" value="NZ_CP114040.1"/>
</dbReference>
<organism evidence="3 4">
    <name type="scientific">Nannocystis punicea</name>
    <dbReference type="NCBI Taxonomy" id="2995304"/>
    <lineage>
        <taxon>Bacteria</taxon>
        <taxon>Pseudomonadati</taxon>
        <taxon>Myxococcota</taxon>
        <taxon>Polyangia</taxon>
        <taxon>Nannocystales</taxon>
        <taxon>Nannocystaceae</taxon>
        <taxon>Nannocystis</taxon>
    </lineage>
</organism>
<dbReference type="InterPro" id="IPR011635">
    <property type="entry name" value="CARDB"/>
</dbReference>
<evidence type="ECO:0000259" key="2">
    <source>
        <dbReference type="Pfam" id="PF07705"/>
    </source>
</evidence>
<sequence length="694" mass="72426">MKSPITPICIVASFCLTACPDDGSQPILDTLTAGDDDTTTTTTTSTSTSPTTTTTTTGTSGDVDPTTTATSSSTSTGVDDSDSSSGEPPPDPSTGEPEECRDRPEGSYKDCLNGEMCDDDSLGCLVDDLNDPSLGICSLACVDDCDCYAGPGDSRAPSRCLPLLEGGEKACVLDCSGGEACPPGAQCVPQIGICVYPAPEKFVDLLLGYFYLADHTLQPGAPTVMKFEIVNSGTEGVAYDVVLRVLLSKNELFGDDDDVFVWDNTYLLDIGPGEAKPYSVNIQIPADVFDGEYHVRMAVDVAEKITESDETNNDLFDPDKLVIIGNPEPGTVDLSLGSALAAAHQVLQGAETSFDLQVKNLAAADVQAYSVGLYYSTDSVITPADTLICAHNDVDGLAGNSEEALQLDCAVPSLVGDYYFGAIVDPSNVFDEIEEGNNVASDPMVVTIAAPDLDLVMGAVASDDVTVDTGQLVTLSATVSNAGADPSPAFGVSFYLSTDANVTIADKFVCSKAADAELPGGEQVIVSSQCTIPAVVSGAYWLGAVADPGALITETDETNNAGAAPAQLQVEAPDVDLEYELHWDDGALPPSPGDTLTYHLQIRNNGTDASPAKFDANIHYSLDDSITLADAKACTVSVGPVPAKTITEFEFQCTVPQLAPGWYYSGVIIDPGNQVAETDETNNWGSAVNPELID</sequence>
<evidence type="ECO:0000256" key="1">
    <source>
        <dbReference type="SAM" id="MobiDB-lite"/>
    </source>
</evidence>
<feature type="domain" description="CARDB" evidence="2">
    <location>
        <begin position="590"/>
        <end position="684"/>
    </location>
</feature>
<feature type="domain" description="CARDB" evidence="2">
    <location>
        <begin position="454"/>
        <end position="561"/>
    </location>
</feature>
<gene>
    <name evidence="3" type="ORF">O0S08_36660</name>
</gene>
<protein>
    <recommendedName>
        <fullName evidence="2">CARDB domain-containing protein</fullName>
    </recommendedName>
</protein>
<name>A0ABY7GXQ6_9BACT</name>
<feature type="region of interest" description="Disordered" evidence="1">
    <location>
        <begin position="30"/>
        <end position="105"/>
    </location>
</feature>
<dbReference type="Pfam" id="PF07705">
    <property type="entry name" value="CARDB"/>
    <property type="match status" value="4"/>
</dbReference>
<dbReference type="Gene3D" id="2.60.40.10">
    <property type="entry name" value="Immunoglobulins"/>
    <property type="match status" value="4"/>
</dbReference>
<dbReference type="InterPro" id="IPR013783">
    <property type="entry name" value="Ig-like_fold"/>
</dbReference>
<feature type="compositionally biased region" description="Low complexity" evidence="1">
    <location>
        <begin position="30"/>
        <end position="86"/>
    </location>
</feature>
<accession>A0ABY7GXQ6</accession>